<name>A0ABT9MJ85_9DEIO</name>
<protein>
    <submittedName>
        <fullName evidence="1">Uncharacterized protein</fullName>
    </submittedName>
</protein>
<keyword evidence="2" id="KW-1185">Reference proteome</keyword>
<gene>
    <name evidence="1" type="ORF">QO006_003723</name>
</gene>
<dbReference type="Proteomes" id="UP001232163">
    <property type="component" value="Unassembled WGS sequence"/>
</dbReference>
<comment type="caution">
    <text evidence="1">The sequence shown here is derived from an EMBL/GenBank/DDBJ whole genome shotgun (WGS) entry which is preliminary data.</text>
</comment>
<dbReference type="EMBL" id="JAURUR010000022">
    <property type="protein sequence ID" value="MDP9766259.1"/>
    <property type="molecule type" value="Genomic_DNA"/>
</dbReference>
<dbReference type="RefSeq" id="WP_191241064.1">
    <property type="nucleotide sequence ID" value="NZ_JAURUR010000022.1"/>
</dbReference>
<sequence length="192" mass="20797">MRSQEAPLTLFDLAGTPDGAYRLAARLSLIEPHARRARRCQVVLLGDPLTPALYCGRLLLTPGTVLGLDSDVSHMAYLRGRLGHELGAADDALRNWEGRGYSVKAEQLDAIREATLMVAGAVDERAAVATARRPLFGLTPGRRLEAAQATLDEAHLYLGRALASAPLQEVPWPPTGFLGWDERSVTSSRSMI</sequence>
<evidence type="ECO:0000313" key="1">
    <source>
        <dbReference type="EMBL" id="MDP9766259.1"/>
    </source>
</evidence>
<evidence type="ECO:0000313" key="2">
    <source>
        <dbReference type="Proteomes" id="UP001232163"/>
    </source>
</evidence>
<organism evidence="1 2">
    <name type="scientific">Deinococcus enclensis</name>
    <dbReference type="NCBI Taxonomy" id="1049582"/>
    <lineage>
        <taxon>Bacteria</taxon>
        <taxon>Thermotogati</taxon>
        <taxon>Deinococcota</taxon>
        <taxon>Deinococci</taxon>
        <taxon>Deinococcales</taxon>
        <taxon>Deinococcaceae</taxon>
        <taxon>Deinococcus</taxon>
    </lineage>
</organism>
<accession>A0ABT9MJ85</accession>
<reference evidence="1 2" key="1">
    <citation type="submission" date="2023-07" db="EMBL/GenBank/DDBJ databases">
        <title>Genomic Encyclopedia of Type Strains, Phase IV (KMG-IV): sequencing the most valuable type-strain genomes for metagenomic binning, comparative biology and taxonomic classification.</title>
        <authorList>
            <person name="Goeker M."/>
        </authorList>
    </citation>
    <scope>NUCLEOTIDE SEQUENCE [LARGE SCALE GENOMIC DNA]</scope>
    <source>
        <strain evidence="1 2">NIO-1023</strain>
    </source>
</reference>
<proteinExistence type="predicted"/>